<dbReference type="EMBL" id="BSEN01000015">
    <property type="protein sequence ID" value="GLJ77821.1"/>
    <property type="molecule type" value="Genomic_DNA"/>
</dbReference>
<keyword evidence="1" id="KW-0812">Transmembrane</keyword>
<organism evidence="2 3">
    <name type="scientific">Leifsonia poae</name>
    <dbReference type="NCBI Taxonomy" id="110933"/>
    <lineage>
        <taxon>Bacteria</taxon>
        <taxon>Bacillati</taxon>
        <taxon>Actinomycetota</taxon>
        <taxon>Actinomycetes</taxon>
        <taxon>Micrococcales</taxon>
        <taxon>Microbacteriaceae</taxon>
        <taxon>Leifsonia</taxon>
    </lineage>
</organism>
<sequence length="287" mass="30800">MISTLLVFTIAVVDVVMGVLGMPEPHDDRRGITIPPRVIIAGVVAALVLPALGLIVLGLSPFAVGTIALFAWVWIWLECEFVRRSRNGWFLAAAIAFVVLVSFGLFVDAGARDEATLVTAFNTYAHTVGLHLTFELLFGAVAVVLVLTRTSNLICRAAFGRTVSAERPSLPQQRRWTLSLRSRELASVAEETTSALREESDDHAATTLKGGRVIGPFERILITALGLFGAEAVIVGLLAAKGIVRFPEISADGRKGSKAEEFLVGSLVSWTIAGLCTAYLFVLRNGL</sequence>
<proteinExistence type="predicted"/>
<comment type="caution">
    <text evidence="2">The sequence shown here is derived from an EMBL/GenBank/DDBJ whole genome shotgun (WGS) entry which is preliminary data.</text>
</comment>
<feature type="transmembrane region" description="Helical" evidence="1">
    <location>
        <begin position="59"/>
        <end position="77"/>
    </location>
</feature>
<feature type="transmembrane region" description="Helical" evidence="1">
    <location>
        <begin position="89"/>
        <end position="107"/>
    </location>
</feature>
<feature type="transmembrane region" description="Helical" evidence="1">
    <location>
        <begin position="127"/>
        <end position="147"/>
    </location>
</feature>
<feature type="transmembrane region" description="Helical" evidence="1">
    <location>
        <begin position="263"/>
        <end position="283"/>
    </location>
</feature>
<feature type="transmembrane region" description="Helical" evidence="1">
    <location>
        <begin position="6"/>
        <end position="22"/>
    </location>
</feature>
<reference evidence="2" key="2">
    <citation type="submission" date="2023-01" db="EMBL/GenBank/DDBJ databases">
        <authorList>
            <person name="Sun Q."/>
            <person name="Evtushenko L."/>
        </authorList>
    </citation>
    <scope>NUCLEOTIDE SEQUENCE</scope>
    <source>
        <strain evidence="2">VKM Ac-1401</strain>
    </source>
</reference>
<feature type="transmembrane region" description="Helical" evidence="1">
    <location>
        <begin position="220"/>
        <end position="243"/>
    </location>
</feature>
<reference evidence="2" key="1">
    <citation type="journal article" date="2014" name="Int. J. Syst. Evol. Microbiol.">
        <title>Complete genome sequence of Corynebacterium casei LMG S-19264T (=DSM 44701T), isolated from a smear-ripened cheese.</title>
        <authorList>
            <consortium name="US DOE Joint Genome Institute (JGI-PGF)"/>
            <person name="Walter F."/>
            <person name="Albersmeier A."/>
            <person name="Kalinowski J."/>
            <person name="Ruckert C."/>
        </authorList>
    </citation>
    <scope>NUCLEOTIDE SEQUENCE</scope>
    <source>
        <strain evidence="2">VKM Ac-1401</strain>
    </source>
</reference>
<dbReference type="AlphaFoldDB" id="A0A9W6M1F6"/>
<gene>
    <name evidence="2" type="ORF">GCM10017584_33950</name>
</gene>
<evidence type="ECO:0000313" key="2">
    <source>
        <dbReference type="EMBL" id="GLJ77821.1"/>
    </source>
</evidence>
<evidence type="ECO:0000313" key="3">
    <source>
        <dbReference type="Proteomes" id="UP001142372"/>
    </source>
</evidence>
<name>A0A9W6M1F6_9MICO</name>
<keyword evidence="1" id="KW-0472">Membrane</keyword>
<dbReference type="Proteomes" id="UP001142372">
    <property type="component" value="Unassembled WGS sequence"/>
</dbReference>
<keyword evidence="1" id="KW-1133">Transmembrane helix</keyword>
<protein>
    <submittedName>
        <fullName evidence="2">Uncharacterized protein</fullName>
    </submittedName>
</protein>
<dbReference type="RefSeq" id="WP_271178432.1">
    <property type="nucleotide sequence ID" value="NZ_BAAAJO010000003.1"/>
</dbReference>
<keyword evidence="3" id="KW-1185">Reference proteome</keyword>
<evidence type="ECO:0000256" key="1">
    <source>
        <dbReference type="SAM" id="Phobius"/>
    </source>
</evidence>
<accession>A0A9W6M1F6</accession>